<sequence>MRFSGGVRIDPRKVLPSRHSIFVRGFSRNIKVDSVREFFAAQCEGKCKVDFFSFSEDRSKLYVAMRFDSHKMAKIMLHKGLLISDLTGKKFLVASSTLHGLKISERQEKKLSKMKGSIQICWLMMTAEDPLDDGMLEGLAEEGLVAIYIKCQEMQFKEDEYPAVIPRLVQALAASITPEVAVNLVHQEMIVPDRGDLILTPQDPLRVLPQILQDPISMAPSK</sequence>
<organism evidence="1 2">
    <name type="scientific">Protopolystoma xenopodis</name>
    <dbReference type="NCBI Taxonomy" id="117903"/>
    <lineage>
        <taxon>Eukaryota</taxon>
        <taxon>Metazoa</taxon>
        <taxon>Spiralia</taxon>
        <taxon>Lophotrochozoa</taxon>
        <taxon>Platyhelminthes</taxon>
        <taxon>Monogenea</taxon>
        <taxon>Polyopisthocotylea</taxon>
        <taxon>Polystomatidea</taxon>
        <taxon>Polystomatidae</taxon>
        <taxon>Protopolystoma</taxon>
    </lineage>
</organism>
<protein>
    <recommendedName>
        <fullName evidence="3">RRM domain-containing protein</fullName>
    </recommendedName>
</protein>
<accession>A0A448XK12</accession>
<dbReference type="OrthoDB" id="8933311at2759"/>
<dbReference type="EMBL" id="CAAALY010258165">
    <property type="protein sequence ID" value="VEL38522.1"/>
    <property type="molecule type" value="Genomic_DNA"/>
</dbReference>
<proteinExistence type="predicted"/>
<reference evidence="1" key="1">
    <citation type="submission" date="2018-11" db="EMBL/GenBank/DDBJ databases">
        <authorList>
            <consortium name="Pathogen Informatics"/>
        </authorList>
    </citation>
    <scope>NUCLEOTIDE SEQUENCE</scope>
</reference>
<keyword evidence="2" id="KW-1185">Reference proteome</keyword>
<name>A0A448XK12_9PLAT</name>
<evidence type="ECO:0008006" key="3">
    <source>
        <dbReference type="Google" id="ProtNLM"/>
    </source>
</evidence>
<dbReference type="Proteomes" id="UP000784294">
    <property type="component" value="Unassembled WGS sequence"/>
</dbReference>
<evidence type="ECO:0000313" key="1">
    <source>
        <dbReference type="EMBL" id="VEL38522.1"/>
    </source>
</evidence>
<evidence type="ECO:0000313" key="2">
    <source>
        <dbReference type="Proteomes" id="UP000784294"/>
    </source>
</evidence>
<comment type="caution">
    <text evidence="1">The sequence shown here is derived from an EMBL/GenBank/DDBJ whole genome shotgun (WGS) entry which is preliminary data.</text>
</comment>
<dbReference type="AlphaFoldDB" id="A0A448XK12"/>
<gene>
    <name evidence="1" type="ORF">PXEA_LOCUS31962</name>
</gene>